<keyword evidence="3" id="KW-1185">Reference proteome</keyword>
<dbReference type="Gene3D" id="2.10.70.10">
    <property type="entry name" value="Complement Module, domain 1"/>
    <property type="match status" value="1"/>
</dbReference>
<accession>A0A3Q1F499</accession>
<proteinExistence type="predicted"/>
<evidence type="ECO:0000313" key="2">
    <source>
        <dbReference type="Ensembl" id="ENSAPOP00000011109.1"/>
    </source>
</evidence>
<feature type="region of interest" description="Disordered" evidence="1">
    <location>
        <begin position="1"/>
        <end position="42"/>
    </location>
</feature>
<dbReference type="Ensembl" id="ENSAPOT00000018584.1">
    <property type="protein sequence ID" value="ENSAPOP00000011109.1"/>
    <property type="gene ID" value="ENSAPOG00000013637.1"/>
</dbReference>
<reference evidence="2" key="2">
    <citation type="submission" date="2025-09" db="UniProtKB">
        <authorList>
            <consortium name="Ensembl"/>
        </authorList>
    </citation>
    <scope>IDENTIFICATION</scope>
</reference>
<protein>
    <recommendedName>
        <fullName evidence="4">VWFC domain-containing protein</fullName>
    </recommendedName>
</protein>
<evidence type="ECO:0000256" key="1">
    <source>
        <dbReference type="SAM" id="MobiDB-lite"/>
    </source>
</evidence>
<dbReference type="AlphaFoldDB" id="A0A3Q1F499"/>
<dbReference type="STRING" id="80966.ENSAPOP00000011109"/>
<feature type="compositionally biased region" description="Polar residues" evidence="1">
    <location>
        <begin position="1"/>
        <end position="19"/>
    </location>
</feature>
<organism evidence="2 3">
    <name type="scientific">Acanthochromis polyacanthus</name>
    <name type="common">spiny chromis</name>
    <dbReference type="NCBI Taxonomy" id="80966"/>
    <lineage>
        <taxon>Eukaryota</taxon>
        <taxon>Metazoa</taxon>
        <taxon>Chordata</taxon>
        <taxon>Craniata</taxon>
        <taxon>Vertebrata</taxon>
        <taxon>Euteleostomi</taxon>
        <taxon>Actinopterygii</taxon>
        <taxon>Neopterygii</taxon>
        <taxon>Teleostei</taxon>
        <taxon>Neoteleostei</taxon>
        <taxon>Acanthomorphata</taxon>
        <taxon>Ovalentaria</taxon>
        <taxon>Pomacentridae</taxon>
        <taxon>Acanthochromis</taxon>
    </lineage>
</organism>
<name>A0A3Q1F499_9TELE</name>
<dbReference type="Proteomes" id="UP000257200">
    <property type="component" value="Unplaced"/>
</dbReference>
<evidence type="ECO:0008006" key="4">
    <source>
        <dbReference type="Google" id="ProtNLM"/>
    </source>
</evidence>
<dbReference type="GeneTree" id="ENSGT00960000187354"/>
<dbReference type="InParanoid" id="A0A3Q1F499"/>
<sequence>MQDQPNNHLQDIESDQLQRGTVLGPPESPQGVKSDSQAQREDRLRKMERRLEDMNLDLQSRVKQLEGCECVRQRCVYEGREMVDGQRWQTDINTLCSCTSGRVTCQLHWFSGCPLGSAPVTCPDLCQDARCRGYPEAVCHMHNCGSCFIEWHDPTTGNHVICHDW</sequence>
<reference evidence="2" key="1">
    <citation type="submission" date="2025-08" db="UniProtKB">
        <authorList>
            <consortium name="Ensembl"/>
        </authorList>
    </citation>
    <scope>IDENTIFICATION</scope>
</reference>
<evidence type="ECO:0000313" key="3">
    <source>
        <dbReference type="Proteomes" id="UP000257200"/>
    </source>
</evidence>